<feature type="transmembrane region" description="Helical" evidence="8">
    <location>
        <begin position="147"/>
        <end position="169"/>
    </location>
</feature>
<gene>
    <name evidence="10" type="ORF">CXQ87_004105</name>
</gene>
<dbReference type="Proteomes" id="UP000244406">
    <property type="component" value="Unassembled WGS sequence"/>
</dbReference>
<dbReference type="RefSeq" id="XP_025337174.1">
    <property type="nucleotide sequence ID" value="XM_025482556.1"/>
</dbReference>
<feature type="transmembrane region" description="Helical" evidence="8">
    <location>
        <begin position="271"/>
        <end position="292"/>
    </location>
</feature>
<sequence length="593" mass="66134">MSDAEKTLGSVEKNVDYLRDDSSELVPEHEVKRNLKARHISMIALGGTIGTGLFISSKNALQAGPVLALISYIFITTLAWSVTQSLGEMATYIPCSGSFTQFCTRFCSPALGVANGWNYWFSWAITFALEVSVVGQIIQFWTDAVPLAAWITIFWVLITVFNMFPVKYYGELEFWIASIKILSVVGWLIYALCMVCGAGQTGPVGFRYWRNPGPWGSGQGLVSNLNTDRFLAWLSSLISALFTFQGVELVGISCGESANPRKVVPSAIRKVIWRIIIFYILSMFFMGLLIPYNDPKLDSDEFFAASSPFIVAMHNSGTDILPSIFNAVILTAITSAGISNVYCGSRILYGLAHVNAAPKWFKLATPSGIPYVAVLFTAAFGALGYLVLDNGGNEVFDWLLNITAVAGLIAWVNISFSHIRFMRILQKRNMSRDILPFKAWGMPYIAYYAFSLGFILVFVQGYESFFDIDASKFFTAYVSVILFFVVWIVAHFYFNGFTRHAFTLRSLLIPSDECDIESGVREIDEMVWDESPPKNLWEKFWSKQSEQDSQKPKIDWKLLDQQNAELDGDSDYESDSDHDNGCSCCAGSVGTIQ</sequence>
<keyword evidence="5" id="KW-0029">Amino-acid transport</keyword>
<feature type="transmembrane region" description="Helical" evidence="8">
    <location>
        <begin position="40"/>
        <end position="57"/>
    </location>
</feature>
<dbReference type="GeneID" id="37004105"/>
<proteinExistence type="inferred from homology"/>
<dbReference type="PANTHER" id="PTHR43341">
    <property type="entry name" value="AMINO ACID PERMEASE"/>
    <property type="match status" value="1"/>
</dbReference>
<comment type="subcellular location">
    <subcellularLocation>
        <location evidence="1">Membrane</location>
        <topology evidence="1">Multi-pass membrane protein</topology>
    </subcellularLocation>
</comment>
<dbReference type="FunFam" id="1.20.1740.10:FF:000006">
    <property type="entry name" value="General amino acid permease"/>
    <property type="match status" value="1"/>
</dbReference>
<feature type="transmembrane region" description="Helical" evidence="8">
    <location>
        <begin position="398"/>
        <end position="419"/>
    </location>
</feature>
<evidence type="ECO:0000256" key="7">
    <source>
        <dbReference type="ARBA" id="ARBA00023136"/>
    </source>
</evidence>
<evidence type="ECO:0000313" key="10">
    <source>
        <dbReference type="EMBL" id="PVH16234.1"/>
    </source>
</evidence>
<reference evidence="10 11" key="1">
    <citation type="submission" date="2017-12" db="EMBL/GenBank/DDBJ databases">
        <title>Genome Sequence of the Amphotericin B-resistant Candida duobushaemulonii strain, B09383.</title>
        <authorList>
            <person name="Chow N.A."/>
            <person name="Gade L."/>
            <person name="Batra D."/>
            <person name="Rowe L.A."/>
            <person name="Loparev V.N."/>
            <person name="Litvintseva A.P."/>
        </authorList>
    </citation>
    <scope>NUCLEOTIDE SEQUENCE [LARGE SCALE GENOMIC DNA]</scope>
    <source>
        <strain evidence="10 11">B09383</strain>
    </source>
</reference>
<keyword evidence="3" id="KW-0813">Transport</keyword>
<evidence type="ECO:0000256" key="3">
    <source>
        <dbReference type="ARBA" id="ARBA00022448"/>
    </source>
</evidence>
<comment type="caution">
    <text evidence="10">The sequence shown here is derived from an EMBL/GenBank/DDBJ whole genome shotgun (WGS) entry which is preliminary data.</text>
</comment>
<keyword evidence="7 8" id="KW-0472">Membrane</keyword>
<feature type="domain" description="Amino acid permease/ SLC12A" evidence="9">
    <location>
        <begin position="39"/>
        <end position="496"/>
    </location>
</feature>
<dbReference type="PROSITE" id="PS00218">
    <property type="entry name" value="AMINO_ACID_PERMEASE_1"/>
    <property type="match status" value="1"/>
</dbReference>
<evidence type="ECO:0000256" key="1">
    <source>
        <dbReference type="ARBA" id="ARBA00004141"/>
    </source>
</evidence>
<dbReference type="PANTHER" id="PTHR43341:SF4">
    <property type="entry name" value="ARGININE PERMEASE CAN1-RELATED"/>
    <property type="match status" value="1"/>
</dbReference>
<dbReference type="EMBL" id="PKFP01000004">
    <property type="protein sequence ID" value="PVH16234.1"/>
    <property type="molecule type" value="Genomic_DNA"/>
</dbReference>
<keyword evidence="4 8" id="KW-0812">Transmembrane</keyword>
<feature type="transmembrane region" description="Helical" evidence="8">
    <location>
        <begin position="474"/>
        <end position="494"/>
    </location>
</feature>
<dbReference type="InterPro" id="IPR004841">
    <property type="entry name" value="AA-permease/SLC12A_dom"/>
</dbReference>
<evidence type="ECO:0000313" key="11">
    <source>
        <dbReference type="Proteomes" id="UP000244406"/>
    </source>
</evidence>
<protein>
    <recommendedName>
        <fullName evidence="9">Amino acid permease/ SLC12A domain-containing protein</fullName>
    </recommendedName>
</protein>
<organism evidence="10 11">
    <name type="scientific">Candidozyma duobushaemuli</name>
    <dbReference type="NCBI Taxonomy" id="1231522"/>
    <lineage>
        <taxon>Eukaryota</taxon>
        <taxon>Fungi</taxon>
        <taxon>Dikarya</taxon>
        <taxon>Ascomycota</taxon>
        <taxon>Saccharomycotina</taxon>
        <taxon>Pichiomycetes</taxon>
        <taxon>Metschnikowiaceae</taxon>
        <taxon>Candidozyma</taxon>
    </lineage>
</organism>
<evidence type="ECO:0000256" key="8">
    <source>
        <dbReference type="SAM" id="Phobius"/>
    </source>
</evidence>
<dbReference type="GO" id="GO:0015171">
    <property type="term" value="F:amino acid transmembrane transporter activity"/>
    <property type="evidence" value="ECO:0007669"/>
    <property type="project" value="TreeGrafter"/>
</dbReference>
<accession>A0A2V1AFA8</accession>
<dbReference type="Gene3D" id="1.20.1740.10">
    <property type="entry name" value="Amino acid/polyamine transporter I"/>
    <property type="match status" value="1"/>
</dbReference>
<evidence type="ECO:0000256" key="4">
    <source>
        <dbReference type="ARBA" id="ARBA00022692"/>
    </source>
</evidence>
<evidence type="ECO:0000259" key="9">
    <source>
        <dbReference type="Pfam" id="PF00324"/>
    </source>
</evidence>
<dbReference type="InterPro" id="IPR004840">
    <property type="entry name" value="Amino_acid_permease_CS"/>
</dbReference>
<dbReference type="VEuPathDB" id="FungiDB:CXQ87_004105"/>
<keyword evidence="6 8" id="KW-1133">Transmembrane helix</keyword>
<feature type="transmembrane region" description="Helical" evidence="8">
    <location>
        <begin position="63"/>
        <end position="82"/>
    </location>
</feature>
<feature type="transmembrane region" description="Helical" evidence="8">
    <location>
        <begin position="230"/>
        <end position="250"/>
    </location>
</feature>
<feature type="transmembrane region" description="Helical" evidence="8">
    <location>
        <begin position="120"/>
        <end position="141"/>
    </location>
</feature>
<keyword evidence="11" id="KW-1185">Reference proteome</keyword>
<dbReference type="Pfam" id="PF00324">
    <property type="entry name" value="AA_permease"/>
    <property type="match status" value="1"/>
</dbReference>
<feature type="transmembrane region" description="Helical" evidence="8">
    <location>
        <begin position="363"/>
        <end position="386"/>
    </location>
</feature>
<feature type="transmembrane region" description="Helical" evidence="8">
    <location>
        <begin position="323"/>
        <end position="343"/>
    </location>
</feature>
<comment type="similarity">
    <text evidence="2">Belongs to the amino acid-polyamine-organocation (APC) superfamily. YAT (TC 2.A.3.10) family.</text>
</comment>
<name>A0A2V1AFA8_9ASCO</name>
<evidence type="ECO:0000256" key="6">
    <source>
        <dbReference type="ARBA" id="ARBA00022989"/>
    </source>
</evidence>
<dbReference type="GO" id="GO:0016020">
    <property type="term" value="C:membrane"/>
    <property type="evidence" value="ECO:0007669"/>
    <property type="project" value="UniProtKB-SubCell"/>
</dbReference>
<evidence type="ECO:0000256" key="2">
    <source>
        <dbReference type="ARBA" id="ARBA00006983"/>
    </source>
</evidence>
<dbReference type="AlphaFoldDB" id="A0A2V1AFA8"/>
<feature type="transmembrane region" description="Helical" evidence="8">
    <location>
        <begin position="181"/>
        <end position="200"/>
    </location>
</feature>
<feature type="transmembrane region" description="Helical" evidence="8">
    <location>
        <begin position="440"/>
        <end position="462"/>
    </location>
</feature>
<dbReference type="InterPro" id="IPR050524">
    <property type="entry name" value="APC_YAT"/>
</dbReference>
<evidence type="ECO:0000256" key="5">
    <source>
        <dbReference type="ARBA" id="ARBA00022970"/>
    </source>
</evidence>